<organism evidence="8 9">
    <name type="scientific">Batrachochytrium dendrobatidis (strain JEL423)</name>
    <dbReference type="NCBI Taxonomy" id="403673"/>
    <lineage>
        <taxon>Eukaryota</taxon>
        <taxon>Fungi</taxon>
        <taxon>Fungi incertae sedis</taxon>
        <taxon>Chytridiomycota</taxon>
        <taxon>Chytridiomycota incertae sedis</taxon>
        <taxon>Chytridiomycetes</taxon>
        <taxon>Rhizophydiales</taxon>
        <taxon>Rhizophydiales incertae sedis</taxon>
        <taxon>Batrachochytrium</taxon>
    </lineage>
</organism>
<keyword evidence="3 4" id="KW-0653">Protein transport</keyword>
<evidence type="ECO:0000256" key="4">
    <source>
        <dbReference type="RuleBase" id="RU367079"/>
    </source>
</evidence>
<evidence type="ECO:0000313" key="8">
    <source>
        <dbReference type="EMBL" id="OAJ42198.1"/>
    </source>
</evidence>
<dbReference type="STRING" id="403673.A0A177WQ05"/>
<dbReference type="Pfam" id="PF20652">
    <property type="entry name" value="Sec8_C"/>
    <property type="match status" value="1"/>
</dbReference>
<feature type="domain" description="Exocyst complex component Sec8 middle helical bundle" evidence="7">
    <location>
        <begin position="297"/>
        <end position="537"/>
    </location>
</feature>
<dbReference type="InterPro" id="IPR007191">
    <property type="entry name" value="Sec8_exocyst_N"/>
</dbReference>
<feature type="domain" description="Exocyst complex component Sec8 N-terminal" evidence="6">
    <location>
        <begin position="48"/>
        <end position="183"/>
    </location>
</feature>
<proteinExistence type="inferred from homology"/>
<keyword evidence="1 4" id="KW-0813">Transport</keyword>
<evidence type="ECO:0000256" key="2">
    <source>
        <dbReference type="ARBA" id="ARBA00022483"/>
    </source>
</evidence>
<evidence type="ECO:0000256" key="1">
    <source>
        <dbReference type="ARBA" id="ARBA00022448"/>
    </source>
</evidence>
<evidence type="ECO:0000256" key="3">
    <source>
        <dbReference type="ARBA" id="ARBA00022927"/>
    </source>
</evidence>
<sequence>MFAGRYRVGKRDGKTPTGVVVPGQEGNTRPITSPEIEEANSLPPLVTEVMSVVRLNWDFMTANEFNPIPYALSLLDGSSLGRDYESFCDIHDSLEKAMDLIVNDYHQAFNSAIQTFSSVVDTISESQKKVQEMRENLEKSKNWLECKRFDLLHLWVKSIQFKEMSRILESIDELQRSPTKIQTLIDGKYYLTAVKTLVSSIRTLNASDVVDIGAMDTVKEKLAQMSKQVYDLILEEIHDHLYLKTAPAMARIEPILNTSKENVEIAIGNEYQFFTRTKLDYVFDQIKPELFDDFESNPETNSFCYLQALVESLKVLDKLEDGLKVIDSRVTQELFGVVEKTIEEQEHSTTNQPLSHDGNFDDSPAENNPLASILLTLYDRFECIVMSHMFILKVASGEGGIDKDKVPYTASDICHAVQGEVKTVLYDYLITVEKTIASTNTVSSMNEILRDKRKPAERIGKQVFRINGASNSTLCVISENEDQDEIWKDADLAKCSVNDTLVGKGVVDKYANVLSNGHKPLIRPEASNILIAFKPTMQFTDSLEQAVGISPGVFHVFLEDFVLNVFLPQTHDLVTNFYHNFINGIDSFQTDQLPEPSFPLLKSVIALGYLLQSMCKMSNTIPIHKEEFLKSLEFILEKFHEKCLSRFRTLISTEQSGSENSGSISFAWTKNEKLTELMAENLFLTDAFDTPAQMNRNQAAWQKETDLEMKLKGERSFHRSELIFESRRLQGLAQLHYSMEWLAAQIMYMKGDTGSSTGLVATKVFENSVESLTEYVRLSSDSLPQLIVDSSELPQAEMTTEMANRFSVLANSFKALEKKCIYSLRVELRCHSMYYLDLALREGTYVSDDSNPSPDPYISMLNMDLSAAEEVVVTALPIRKTRFLFDGLGELMAQVLIFNLRYIRTVNLNGVLRLVRNIQSLQQNLTNLACAHQESLDRAKTYYELLGLDVEAILKMIPKNSGQYTYDEYKAILDLKFHDAIVEGGAAIKPYEETIVKLKRYFIDHRN</sequence>
<keyword evidence="2 4" id="KW-0268">Exocytosis</keyword>
<dbReference type="GO" id="GO:0000145">
    <property type="term" value="C:exocyst"/>
    <property type="evidence" value="ECO:0007669"/>
    <property type="project" value="UniProtKB-UniRule"/>
</dbReference>
<dbReference type="AlphaFoldDB" id="A0A177WQ05"/>
<dbReference type="InterPro" id="IPR048630">
    <property type="entry name" value="Sec8_M"/>
</dbReference>
<dbReference type="GO" id="GO:0090522">
    <property type="term" value="P:vesicle tethering involved in exocytosis"/>
    <property type="evidence" value="ECO:0007669"/>
    <property type="project" value="UniProtKB-UniRule"/>
</dbReference>
<dbReference type="OrthoDB" id="272977at2759"/>
<evidence type="ECO:0000313" key="9">
    <source>
        <dbReference type="Proteomes" id="UP000077115"/>
    </source>
</evidence>
<evidence type="ECO:0000256" key="5">
    <source>
        <dbReference type="SAM" id="MobiDB-lite"/>
    </source>
</evidence>
<dbReference type="GO" id="GO:0015031">
    <property type="term" value="P:protein transport"/>
    <property type="evidence" value="ECO:0007669"/>
    <property type="project" value="UniProtKB-KW"/>
</dbReference>
<evidence type="ECO:0000259" key="6">
    <source>
        <dbReference type="Pfam" id="PF04048"/>
    </source>
</evidence>
<dbReference type="GO" id="GO:0006893">
    <property type="term" value="P:Golgi to plasma membrane transport"/>
    <property type="evidence" value="ECO:0007669"/>
    <property type="project" value="TreeGrafter"/>
</dbReference>
<dbReference type="GO" id="GO:0006612">
    <property type="term" value="P:protein targeting to membrane"/>
    <property type="evidence" value="ECO:0007669"/>
    <property type="project" value="UniProtKB-UniRule"/>
</dbReference>
<dbReference type="GO" id="GO:0006904">
    <property type="term" value="P:vesicle docking involved in exocytosis"/>
    <property type="evidence" value="ECO:0007669"/>
    <property type="project" value="InterPro"/>
</dbReference>
<dbReference type="VEuPathDB" id="FungiDB:BDEG_25687"/>
<name>A0A177WQ05_BATDL</name>
<protein>
    <recommendedName>
        <fullName evidence="4">Exocyst complex component Sec8</fullName>
    </recommendedName>
</protein>
<reference evidence="8 9" key="2">
    <citation type="submission" date="2016-05" db="EMBL/GenBank/DDBJ databases">
        <title>Lineage-specific infection strategies underlie the spectrum of fungal disease in amphibians.</title>
        <authorList>
            <person name="Cuomo C.A."/>
            <person name="Farrer R.A."/>
            <person name="James T."/>
            <person name="Longcore J."/>
            <person name="Birren B."/>
        </authorList>
    </citation>
    <scope>NUCLEOTIDE SEQUENCE [LARGE SCALE GENOMIC DNA]</scope>
    <source>
        <strain evidence="8 9">JEL423</strain>
    </source>
</reference>
<gene>
    <name evidence="8" type="ORF">BDEG_25687</name>
</gene>
<evidence type="ECO:0000259" key="7">
    <source>
        <dbReference type="Pfam" id="PF20652"/>
    </source>
</evidence>
<dbReference type="PANTHER" id="PTHR14146:SF0">
    <property type="entry name" value="EXOCYST COMPLEX COMPONENT 4"/>
    <property type="match status" value="1"/>
</dbReference>
<accession>A0A177WQ05</accession>
<feature type="region of interest" description="Disordered" evidence="5">
    <location>
        <begin position="1"/>
        <end position="34"/>
    </location>
</feature>
<comment type="function">
    <text evidence="4">Component of the exocyst complex involved in the docking of exocytic vesicles with fusion sites on the plasma membrane.</text>
</comment>
<dbReference type="PANTHER" id="PTHR14146">
    <property type="entry name" value="EXOCYST COMPLEX COMPONENT 4"/>
    <property type="match status" value="1"/>
</dbReference>
<dbReference type="Pfam" id="PF04048">
    <property type="entry name" value="Sec8_N"/>
    <property type="match status" value="1"/>
</dbReference>
<comment type="similarity">
    <text evidence="4">Belongs to the SEC8 family.</text>
</comment>
<dbReference type="EMBL" id="DS022307">
    <property type="protein sequence ID" value="OAJ42198.1"/>
    <property type="molecule type" value="Genomic_DNA"/>
</dbReference>
<dbReference type="InterPro" id="IPR039682">
    <property type="entry name" value="Sec8/EXOC4"/>
</dbReference>
<dbReference type="Proteomes" id="UP000077115">
    <property type="component" value="Unassembled WGS sequence"/>
</dbReference>
<reference evidence="8 9" key="1">
    <citation type="submission" date="2006-10" db="EMBL/GenBank/DDBJ databases">
        <title>The Genome Sequence of Batrachochytrium dendrobatidis JEL423.</title>
        <authorList>
            <consortium name="The Broad Institute Genome Sequencing Platform"/>
            <person name="Birren B."/>
            <person name="Lander E."/>
            <person name="Galagan J."/>
            <person name="Cuomo C."/>
            <person name="Devon K."/>
            <person name="Jaffe D."/>
            <person name="Butler J."/>
            <person name="Alvarez P."/>
            <person name="Gnerre S."/>
            <person name="Grabherr M."/>
            <person name="Kleber M."/>
            <person name="Mauceli E."/>
            <person name="Brockman W."/>
            <person name="Young S."/>
            <person name="LaButti K."/>
            <person name="Sykes S."/>
            <person name="DeCaprio D."/>
            <person name="Crawford M."/>
            <person name="Koehrsen M."/>
            <person name="Engels R."/>
            <person name="Montgomery P."/>
            <person name="Pearson M."/>
            <person name="Howarth C."/>
            <person name="Larson L."/>
            <person name="White J."/>
            <person name="O'Leary S."/>
            <person name="Kodira C."/>
            <person name="Zeng Q."/>
            <person name="Yandava C."/>
            <person name="Alvarado L."/>
            <person name="Longcore J."/>
            <person name="James T."/>
        </authorList>
    </citation>
    <scope>NUCLEOTIDE SEQUENCE [LARGE SCALE GENOMIC DNA]</scope>
    <source>
        <strain evidence="8 9">JEL423</strain>
    </source>
</reference>